<dbReference type="Proteomes" id="UP001281447">
    <property type="component" value="Unassembled WGS sequence"/>
</dbReference>
<evidence type="ECO:0000313" key="2">
    <source>
        <dbReference type="Proteomes" id="UP001281447"/>
    </source>
</evidence>
<gene>
    <name evidence="1" type="ORF">RWE15_17805</name>
</gene>
<name>A0ABU5C982_9BACI</name>
<evidence type="ECO:0008006" key="3">
    <source>
        <dbReference type="Google" id="ProtNLM"/>
    </source>
</evidence>
<dbReference type="SUPFAM" id="SSF53335">
    <property type="entry name" value="S-adenosyl-L-methionine-dependent methyltransferases"/>
    <property type="match status" value="1"/>
</dbReference>
<comment type="caution">
    <text evidence="1">The sequence shown here is derived from an EMBL/GenBank/DDBJ whole genome shotgun (WGS) entry which is preliminary data.</text>
</comment>
<proteinExistence type="predicted"/>
<reference evidence="1 2" key="1">
    <citation type="submission" date="2023-10" db="EMBL/GenBank/DDBJ databases">
        <title>Virgibacillus halophilus 5B73C genome.</title>
        <authorList>
            <person name="Miliotis G."/>
            <person name="Sengupta P."/>
            <person name="Hameed A."/>
            <person name="Chuvochina M."/>
            <person name="Mcdonagh F."/>
            <person name="Simpson A.C."/>
            <person name="Singh N.K."/>
            <person name="Rekha P.D."/>
            <person name="Raman K."/>
            <person name="Hugenholtz P."/>
            <person name="Venkateswaran K."/>
        </authorList>
    </citation>
    <scope>NUCLEOTIDE SEQUENCE [LARGE SCALE GENOMIC DNA]</scope>
    <source>
        <strain evidence="1 2">5B73C</strain>
    </source>
</reference>
<keyword evidence="2" id="KW-1185">Reference proteome</keyword>
<dbReference type="EMBL" id="JAWDIP010000004">
    <property type="protein sequence ID" value="MDY0395900.1"/>
    <property type="molecule type" value="Genomic_DNA"/>
</dbReference>
<dbReference type="InterPro" id="IPR029063">
    <property type="entry name" value="SAM-dependent_MTases_sf"/>
</dbReference>
<organism evidence="1 2">
    <name type="scientific">Tigheibacillus halophilus</name>
    <dbReference type="NCBI Taxonomy" id="361280"/>
    <lineage>
        <taxon>Bacteria</taxon>
        <taxon>Bacillati</taxon>
        <taxon>Bacillota</taxon>
        <taxon>Bacilli</taxon>
        <taxon>Bacillales</taxon>
        <taxon>Bacillaceae</taxon>
        <taxon>Tigheibacillus</taxon>
    </lineage>
</organism>
<protein>
    <recommendedName>
        <fullName evidence="3">SAM-dependent methyltransferase</fullName>
    </recommendedName>
</protein>
<sequence>MAAENKGLNEWTIRHLHISPGDKVLEVGYGPGYGIDYLTKKVY</sequence>
<evidence type="ECO:0000313" key="1">
    <source>
        <dbReference type="EMBL" id="MDY0395900.1"/>
    </source>
</evidence>
<accession>A0ABU5C982</accession>
<dbReference type="Gene3D" id="3.40.50.150">
    <property type="entry name" value="Vaccinia Virus protein VP39"/>
    <property type="match status" value="1"/>
</dbReference>